<evidence type="ECO:0000313" key="2">
    <source>
        <dbReference type="Proteomes" id="UP001182247"/>
    </source>
</evidence>
<evidence type="ECO:0000313" key="1">
    <source>
        <dbReference type="EMBL" id="MDS0898989.1"/>
    </source>
</evidence>
<accession>A0AAE4FFL3</accession>
<dbReference type="RefSeq" id="WP_310953478.1">
    <property type="nucleotide sequence ID" value="NZ_JAPKIY010000021.1"/>
</dbReference>
<comment type="caution">
    <text evidence="1">The sequence shown here is derived from an EMBL/GenBank/DDBJ whole genome shotgun (WGS) entry which is preliminary data.</text>
</comment>
<sequence length="166" mass="19458">EFKMPRHSHYILHDELQGFDVFRYTDINYVFSGDDTRRITFRLVFCKNESDNNILYKLFGDELITLTISVISFYNIDAENNKECDTMFEKPPGAPDLTASEALYLYSTLVDIILRIAETEDIRILTFQAYSEELRRVYDKLVRRYAAARNLDAHIEGACYVIRTDN</sequence>
<gene>
    <name evidence="1" type="ORF">OSC06_13505</name>
</gene>
<protein>
    <submittedName>
        <fullName evidence="1">Uncharacterized protein</fullName>
    </submittedName>
</protein>
<dbReference type="AlphaFoldDB" id="A0AAE4FFL3"/>
<reference evidence="1" key="1">
    <citation type="submission" date="2023-02" db="EMBL/GenBank/DDBJ databases">
        <title>Detection, antimicrobial susceptibility and genomic characterization of NDM-producing species of Morganellaceae, Yersiniaceae, and Enterobacteriaceae other than Klebsiella.</title>
        <authorList>
            <person name="Camargo C.H."/>
            <person name="Sacchi C.T."/>
            <person name="Campos K.R."/>
        </authorList>
    </citation>
    <scope>NUCLEOTIDE SEQUENCE</scope>
    <source>
        <strain evidence="1">1189_21</strain>
    </source>
</reference>
<feature type="non-terminal residue" evidence="1">
    <location>
        <position position="1"/>
    </location>
</feature>
<dbReference type="EMBL" id="JAPKIY010000021">
    <property type="protein sequence ID" value="MDS0898989.1"/>
    <property type="molecule type" value="Genomic_DNA"/>
</dbReference>
<organism evidence="1 2">
    <name type="scientific">Morganella morganii</name>
    <name type="common">Proteus morganii</name>
    <dbReference type="NCBI Taxonomy" id="582"/>
    <lineage>
        <taxon>Bacteria</taxon>
        <taxon>Pseudomonadati</taxon>
        <taxon>Pseudomonadota</taxon>
        <taxon>Gammaproteobacteria</taxon>
        <taxon>Enterobacterales</taxon>
        <taxon>Morganellaceae</taxon>
        <taxon>Morganella</taxon>
    </lineage>
</organism>
<dbReference type="Proteomes" id="UP001182247">
    <property type="component" value="Unassembled WGS sequence"/>
</dbReference>
<proteinExistence type="predicted"/>
<name>A0AAE4FFL3_MORMO</name>